<feature type="domain" description="GH15-like" evidence="2">
    <location>
        <begin position="220"/>
        <end position="587"/>
    </location>
</feature>
<evidence type="ECO:0000313" key="4">
    <source>
        <dbReference type="EMBL" id="GJE62338.1"/>
    </source>
</evidence>
<dbReference type="InterPro" id="IPR045582">
    <property type="entry name" value="Trehalase-like_N"/>
</dbReference>
<organism evidence="4 5">
    <name type="scientific">Methylobacterium trifolii</name>
    <dbReference type="NCBI Taxonomy" id="1003092"/>
    <lineage>
        <taxon>Bacteria</taxon>
        <taxon>Pseudomonadati</taxon>
        <taxon>Pseudomonadota</taxon>
        <taxon>Alphaproteobacteria</taxon>
        <taxon>Hyphomicrobiales</taxon>
        <taxon>Methylobacteriaceae</taxon>
        <taxon>Methylobacterium</taxon>
    </lineage>
</organism>
<comment type="caution">
    <text evidence="4">The sequence shown here is derived from an EMBL/GenBank/DDBJ whole genome shotgun (WGS) entry which is preliminary data.</text>
</comment>
<evidence type="ECO:0000259" key="2">
    <source>
        <dbReference type="Pfam" id="PF00723"/>
    </source>
</evidence>
<dbReference type="Gene3D" id="1.50.10.10">
    <property type="match status" value="1"/>
</dbReference>
<dbReference type="SUPFAM" id="SSF48208">
    <property type="entry name" value="Six-hairpin glycosidases"/>
    <property type="match status" value="1"/>
</dbReference>
<evidence type="ECO:0000259" key="3">
    <source>
        <dbReference type="Pfam" id="PF19291"/>
    </source>
</evidence>
<dbReference type="InterPro" id="IPR008928">
    <property type="entry name" value="6-hairpin_glycosidase_sf"/>
</dbReference>
<sequence length="628" mass="69537">MASRIEDYALIGDGRTAALVGRDGSVDWLCWPRFDASALFAALLGTEAHGFWKLAPAAEGARHAWAYREGTLILETVHTTREGAVRVTDYMPVGDGSHLIRLVEGLSGRVAMRMELAVRFDYGSAVPWVSRSELGDLRAISGPHKVVLRTNAPLRGSDHQTTLSEFTVHAGETVRFVLSYGVSHEGDPPPVEPRKVLAETDHVWRTWSDACARGTPWDAMLKRSLLTLKALIYQPTGGIVAAPTTSLPEDLGGVRNWDYRFCWLRDSTFTLLALMDGGYVEEARAWRDWLQRAVAGNPEQAHILYGIAGERLLPEIELDWLPGYEGSRPVRVGNAAVSQFQLDVFGELFDALYQARLRGMPEDKEGWRVGQALMKHLETAWRQPDEGIWEVRGGRRHFVHSKVMAWVAYDRAIRSWDILRDAEEAPPEPPIGHWRAIRDEIHAEVCARGFDPELNSFVQSYGAKALDASLLLIAHMGFLPQDDPRVVGTVEAIGKHLSRDGFILRYDTDGRSDGLPGGEGAFLPCTFWYADNLIGLGRREEARALIERLIGICTDLGLVSEEYDPRVGRLVGNFPQAFTHVALVNTILNYSRADGPAKERSGGKERSGAADASESEESRDSGRTAAAH</sequence>
<feature type="domain" description="Trehalase-like N-terminal" evidence="3">
    <location>
        <begin position="2"/>
        <end position="150"/>
    </location>
</feature>
<dbReference type="Proteomes" id="UP001055057">
    <property type="component" value="Unassembled WGS sequence"/>
</dbReference>
<protein>
    <submittedName>
        <fullName evidence="4">Trehalase</fullName>
    </submittedName>
</protein>
<accession>A0ABQ4U4E9</accession>
<dbReference type="Pfam" id="PF00723">
    <property type="entry name" value="Glyco_hydro_15"/>
    <property type="match status" value="1"/>
</dbReference>
<evidence type="ECO:0000313" key="5">
    <source>
        <dbReference type="Proteomes" id="UP001055057"/>
    </source>
</evidence>
<dbReference type="PANTHER" id="PTHR31616">
    <property type="entry name" value="TREHALASE"/>
    <property type="match status" value="1"/>
</dbReference>
<gene>
    <name evidence="4" type="ORF">MPOCJGCO_4471</name>
</gene>
<feature type="region of interest" description="Disordered" evidence="1">
    <location>
        <begin position="593"/>
        <end position="628"/>
    </location>
</feature>
<dbReference type="PANTHER" id="PTHR31616:SF0">
    <property type="entry name" value="GLUCAN 1,4-ALPHA-GLUCOSIDASE"/>
    <property type="match status" value="1"/>
</dbReference>
<dbReference type="EMBL" id="BPRB01000308">
    <property type="protein sequence ID" value="GJE62338.1"/>
    <property type="molecule type" value="Genomic_DNA"/>
</dbReference>
<proteinExistence type="predicted"/>
<evidence type="ECO:0000256" key="1">
    <source>
        <dbReference type="SAM" id="MobiDB-lite"/>
    </source>
</evidence>
<feature type="compositionally biased region" description="Basic and acidic residues" evidence="1">
    <location>
        <begin position="595"/>
        <end position="608"/>
    </location>
</feature>
<dbReference type="InterPro" id="IPR012341">
    <property type="entry name" value="6hp_glycosidase-like_sf"/>
</dbReference>
<dbReference type="Pfam" id="PF19291">
    <property type="entry name" value="TREH_N"/>
    <property type="match status" value="1"/>
</dbReference>
<dbReference type="InterPro" id="IPR011613">
    <property type="entry name" value="GH15-like"/>
</dbReference>
<reference evidence="4" key="2">
    <citation type="submission" date="2021-08" db="EMBL/GenBank/DDBJ databases">
        <authorList>
            <person name="Tani A."/>
            <person name="Ola A."/>
            <person name="Ogura Y."/>
            <person name="Katsura K."/>
            <person name="Hayashi T."/>
        </authorList>
    </citation>
    <scope>NUCLEOTIDE SEQUENCE</scope>
    <source>
        <strain evidence="4">DSM 23632</strain>
    </source>
</reference>
<dbReference type="RefSeq" id="WP_238184974.1">
    <property type="nucleotide sequence ID" value="NZ_BPRB01000308.1"/>
</dbReference>
<name>A0ABQ4U4E9_9HYPH</name>
<reference evidence="4" key="1">
    <citation type="journal article" date="2021" name="Front. Microbiol.">
        <title>Comprehensive Comparative Genomics and Phenotyping of Methylobacterium Species.</title>
        <authorList>
            <person name="Alessa O."/>
            <person name="Ogura Y."/>
            <person name="Fujitani Y."/>
            <person name="Takami H."/>
            <person name="Hayashi T."/>
            <person name="Sahin N."/>
            <person name="Tani A."/>
        </authorList>
    </citation>
    <scope>NUCLEOTIDE SEQUENCE</scope>
    <source>
        <strain evidence="4">DSM 23632</strain>
    </source>
</reference>
<keyword evidence="5" id="KW-1185">Reference proteome</keyword>